<proteinExistence type="predicted"/>
<gene>
    <name evidence="1" type="ORF">SGGMMB4_03331</name>
</gene>
<dbReference type="SUPFAM" id="SSF51182">
    <property type="entry name" value="RmlC-like cupins"/>
    <property type="match status" value="1"/>
</dbReference>
<organism evidence="1 2">
    <name type="scientific">Sodalis glossinidius (strain morsitans)</name>
    <dbReference type="NCBI Taxonomy" id="343509"/>
    <lineage>
        <taxon>Bacteria</taxon>
        <taxon>Pseudomonadati</taxon>
        <taxon>Pseudomonadota</taxon>
        <taxon>Gammaproteobacteria</taxon>
        <taxon>Enterobacterales</taxon>
        <taxon>Bruguierivoracaceae</taxon>
        <taxon>Sodalis</taxon>
    </lineage>
</organism>
<evidence type="ECO:0000313" key="2">
    <source>
        <dbReference type="Proteomes" id="UP000245838"/>
    </source>
</evidence>
<evidence type="ECO:0008006" key="3">
    <source>
        <dbReference type="Google" id="ProtNLM"/>
    </source>
</evidence>
<dbReference type="AlphaFoldDB" id="A0A193QKB5"/>
<dbReference type="InterPro" id="IPR014710">
    <property type="entry name" value="RmlC-like_jellyroll"/>
</dbReference>
<protein>
    <recommendedName>
        <fullName evidence="3">Cupin 2 conserved barrel domain-containing protein</fullName>
    </recommendedName>
</protein>
<dbReference type="OrthoDB" id="73827at2"/>
<evidence type="ECO:0000313" key="1">
    <source>
        <dbReference type="EMBL" id="CRL45533.1"/>
    </source>
</evidence>
<reference evidence="1 2" key="1">
    <citation type="submission" date="2015-05" db="EMBL/GenBank/DDBJ databases">
        <authorList>
            <person name="Goodhead I."/>
        </authorList>
    </citation>
    <scope>NUCLEOTIDE SEQUENCE [LARGE SCALE GENOMIC DNA]</scope>
    <source>
        <strain evidence="2">morsitans</strain>
    </source>
</reference>
<name>A0A193QKB5_SODGM</name>
<accession>A0A193QKB5</accession>
<dbReference type="Gene3D" id="2.60.120.10">
    <property type="entry name" value="Jelly Rolls"/>
    <property type="match status" value="1"/>
</dbReference>
<dbReference type="InterPro" id="IPR011051">
    <property type="entry name" value="RmlC_Cupin_sf"/>
</dbReference>
<sequence length="54" mass="5983">MKEYIYILTGCVDVTVGETVSRLNVGDSMFYAAKVHNPAQEDCEFLLVIDGKQA</sequence>
<dbReference type="RefSeq" id="WP_148203496.1">
    <property type="nucleotide sequence ID" value="NC_007712.1"/>
</dbReference>
<dbReference type="Proteomes" id="UP000245838">
    <property type="component" value="Chromosome sggmmb4_Chromosome"/>
</dbReference>
<dbReference type="CDD" id="cd02209">
    <property type="entry name" value="cupin_XRE_C"/>
    <property type="match status" value="1"/>
</dbReference>
<dbReference type="EMBL" id="LN854557">
    <property type="protein sequence ID" value="CRL45533.1"/>
    <property type="molecule type" value="Genomic_DNA"/>
</dbReference>